<sequence>MAAFPIYRFTLSFQLSAMLQFLTLIAIPISSLALQTLTNNPSFDPETALLGDAKIVNDSSHVQLVTPLASSSGLLIHRKPFKFVDPDRSKTKSFATDFSFSISPGNGDGLAFVVFPYSSAFKFVGQGPFGISNEKKYVGIEFDTKLDDNVGDVNANHVGIDVNSLVSVSVSNVSAVNLVLNNGEKLKSWIDYDLITKRIEVRLGKFGDSRPYNPILAYPIDLLKMWGNEDVFVGIVSSNGNSEQISCVYSWNFRSRSSPYWMHSLPVDPRGYLNEHGERLREHKSSVCPLKIVARLIFATGCGALLAFMVLFVWAIVVNKDREFPENQSHPADFRYEKIHVVVEEDSKGIKN</sequence>
<evidence type="ECO:0000313" key="1">
    <source>
        <dbReference type="EMBL" id="KAJ4719914.1"/>
    </source>
</evidence>
<evidence type="ECO:0000313" key="2">
    <source>
        <dbReference type="Proteomes" id="UP001164539"/>
    </source>
</evidence>
<comment type="caution">
    <text evidence="1">The sequence shown here is derived from an EMBL/GenBank/DDBJ whole genome shotgun (WGS) entry which is preliminary data.</text>
</comment>
<reference evidence="1 2" key="1">
    <citation type="journal article" date="2023" name="Science">
        <title>Complex scaffold remodeling in plant triterpene biosynthesis.</title>
        <authorList>
            <person name="De La Pena R."/>
            <person name="Hodgson H."/>
            <person name="Liu J.C."/>
            <person name="Stephenson M.J."/>
            <person name="Martin A.C."/>
            <person name="Owen C."/>
            <person name="Harkess A."/>
            <person name="Leebens-Mack J."/>
            <person name="Jimenez L.E."/>
            <person name="Osbourn A."/>
            <person name="Sattely E.S."/>
        </authorList>
    </citation>
    <scope>NUCLEOTIDE SEQUENCE [LARGE SCALE GENOMIC DNA]</scope>
    <source>
        <strain evidence="2">cv. JPN11</strain>
        <tissue evidence="1">Leaf</tissue>
    </source>
</reference>
<organism evidence="1 2">
    <name type="scientific">Melia azedarach</name>
    <name type="common">Chinaberry tree</name>
    <dbReference type="NCBI Taxonomy" id="155640"/>
    <lineage>
        <taxon>Eukaryota</taxon>
        <taxon>Viridiplantae</taxon>
        <taxon>Streptophyta</taxon>
        <taxon>Embryophyta</taxon>
        <taxon>Tracheophyta</taxon>
        <taxon>Spermatophyta</taxon>
        <taxon>Magnoliopsida</taxon>
        <taxon>eudicotyledons</taxon>
        <taxon>Gunneridae</taxon>
        <taxon>Pentapetalae</taxon>
        <taxon>rosids</taxon>
        <taxon>malvids</taxon>
        <taxon>Sapindales</taxon>
        <taxon>Meliaceae</taxon>
        <taxon>Melia</taxon>
    </lineage>
</organism>
<name>A0ACC1Y9Z6_MELAZ</name>
<accession>A0ACC1Y9Z6</accession>
<gene>
    <name evidence="1" type="ORF">OWV82_007825</name>
</gene>
<protein>
    <submittedName>
        <fullName evidence="1">L-type lectin-domain containing receptor kinase VIII.1-like</fullName>
    </submittedName>
</protein>
<dbReference type="Proteomes" id="UP001164539">
    <property type="component" value="Chromosome 4"/>
</dbReference>
<keyword evidence="2" id="KW-1185">Reference proteome</keyword>
<proteinExistence type="predicted"/>
<dbReference type="EMBL" id="CM051397">
    <property type="protein sequence ID" value="KAJ4719914.1"/>
    <property type="molecule type" value="Genomic_DNA"/>
</dbReference>